<accession>A0A0F9V3M9</accession>
<proteinExistence type="predicted"/>
<name>A0A0F9V3M9_9ZZZZ</name>
<evidence type="ECO:0000313" key="1">
    <source>
        <dbReference type="EMBL" id="KKN60503.1"/>
    </source>
</evidence>
<dbReference type="EMBL" id="LAZR01000694">
    <property type="protein sequence ID" value="KKN60503.1"/>
    <property type="molecule type" value="Genomic_DNA"/>
</dbReference>
<protein>
    <submittedName>
        <fullName evidence="1">Uncharacterized protein</fullName>
    </submittedName>
</protein>
<organism evidence="1">
    <name type="scientific">marine sediment metagenome</name>
    <dbReference type="NCBI Taxonomy" id="412755"/>
    <lineage>
        <taxon>unclassified sequences</taxon>
        <taxon>metagenomes</taxon>
        <taxon>ecological metagenomes</taxon>
    </lineage>
</organism>
<dbReference type="AlphaFoldDB" id="A0A0F9V3M9"/>
<comment type="caution">
    <text evidence="1">The sequence shown here is derived from an EMBL/GenBank/DDBJ whole genome shotgun (WGS) entry which is preliminary data.</text>
</comment>
<gene>
    <name evidence="1" type="ORF">LCGC14_0531490</name>
</gene>
<sequence length="48" mass="5552">MVRKKKLKDFLKAINKYSKGKSPKGLRVYVLDREGKKTEVIDLESEAL</sequence>
<reference evidence="1" key="1">
    <citation type="journal article" date="2015" name="Nature">
        <title>Complex archaea that bridge the gap between prokaryotes and eukaryotes.</title>
        <authorList>
            <person name="Spang A."/>
            <person name="Saw J.H."/>
            <person name="Jorgensen S.L."/>
            <person name="Zaremba-Niedzwiedzka K."/>
            <person name="Martijn J."/>
            <person name="Lind A.E."/>
            <person name="van Eijk R."/>
            <person name="Schleper C."/>
            <person name="Guy L."/>
            <person name="Ettema T.J."/>
        </authorList>
    </citation>
    <scope>NUCLEOTIDE SEQUENCE</scope>
</reference>